<dbReference type="SUPFAM" id="SSF103039">
    <property type="entry name" value="CheC-like"/>
    <property type="match status" value="2"/>
</dbReference>
<dbReference type="InterPro" id="IPR001172">
    <property type="entry name" value="FliN_T3SS_HrcQb"/>
</dbReference>
<dbReference type="Proteomes" id="UP000006443">
    <property type="component" value="Unassembled WGS sequence"/>
</dbReference>
<proteinExistence type="inferred from homology"/>
<sequence length="541" mass="58754">MKKLTSLQLDALAENGNIAMGAAATALSNLLGHRVEITTPTLTYTSMGKIREAYPVPCVLARVRYSKGIEGSNMFILSRCDAGVIANMMMGDADLPVPEVLDELYLSAISEAMNQMMGSSATAMSEMLGRLVDITPPDLTYVEDLSTQEKQIGEFALDSDEVIKVSFDLSIGDYVNSTMLQVLPLEFAENMVAELLGSFTDGTEEKVEEGVKEEAISADEGDTIAEIGNISMGAAATALSTLLDNRVNITTPRISITTLRQVREQYPQPCVVVNVRYRTGLSGENVLIMGEQDAALIAAVMMGEPTDGPLGELDEIRLSAVSEAMNQMMGSSSTALAEMFSREVDITPPVTEYGNPAEEADLTVNIDDPMVQVSFRMEVADILDSDLIQLIPLKFAREMAGVLLGAFAGEEENHDFAQETEPVVEPLLPNVEDVEPVMSTEPQDWLQESSPESTLPEERGLQLDLIRDIPVEITGLLGRRKLPLKELMAAKAGSVVELSCPADAPVDILANGKLVARGEVVHYNERFGIKITEIMQDWKRN</sequence>
<comment type="subcellular location">
    <subcellularLocation>
        <location evidence="1">Cell membrane</location>
        <topology evidence="1">Peripheral membrane protein</topology>
        <orientation evidence="1">Cytoplasmic side</orientation>
    </subcellularLocation>
</comment>
<dbReference type="PANTHER" id="PTHR43484">
    <property type="match status" value="1"/>
</dbReference>
<feature type="domain" description="CheC-like protein" evidence="8">
    <location>
        <begin position="106"/>
        <end position="141"/>
    </location>
</feature>
<dbReference type="EMBL" id="ACJM01000016">
    <property type="protein sequence ID" value="EEG76497.1"/>
    <property type="molecule type" value="Genomic_DNA"/>
</dbReference>
<evidence type="ECO:0000256" key="5">
    <source>
        <dbReference type="ARBA" id="ARBA00022779"/>
    </source>
</evidence>
<dbReference type="InterPro" id="IPR051469">
    <property type="entry name" value="FliN/MopA/SpaO"/>
</dbReference>
<organism evidence="9 10">
    <name type="scientific">Dethiobacter alkaliphilus AHT 1</name>
    <dbReference type="NCBI Taxonomy" id="555088"/>
    <lineage>
        <taxon>Bacteria</taxon>
        <taxon>Bacillati</taxon>
        <taxon>Bacillota</taxon>
        <taxon>Dethiobacteria</taxon>
        <taxon>Dethiobacterales</taxon>
        <taxon>Dethiobacteraceae</taxon>
        <taxon>Dethiobacter</taxon>
    </lineage>
</organism>
<name>C0GJF0_DETAL</name>
<dbReference type="GO" id="GO:0003774">
    <property type="term" value="F:cytoskeletal motor activity"/>
    <property type="evidence" value="ECO:0007669"/>
    <property type="project" value="InterPro"/>
</dbReference>
<dbReference type="InterPro" id="IPR028976">
    <property type="entry name" value="CheC-like_sf"/>
</dbReference>
<dbReference type="PRINTS" id="PR00956">
    <property type="entry name" value="FLGMOTORFLIN"/>
</dbReference>
<keyword evidence="5" id="KW-0283">Flagellar rotation</keyword>
<evidence type="ECO:0000313" key="9">
    <source>
        <dbReference type="EMBL" id="EEG76497.1"/>
    </source>
</evidence>
<keyword evidence="6" id="KW-0472">Membrane</keyword>
<evidence type="ECO:0000256" key="3">
    <source>
        <dbReference type="ARBA" id="ARBA00022475"/>
    </source>
</evidence>
<dbReference type="STRING" id="555088.DealDRAFT_2609"/>
<dbReference type="GO" id="GO:0006935">
    <property type="term" value="P:chemotaxis"/>
    <property type="evidence" value="ECO:0007669"/>
    <property type="project" value="UniProtKB-KW"/>
</dbReference>
<dbReference type="GO" id="GO:0071973">
    <property type="term" value="P:bacterial-type flagellum-dependent cell motility"/>
    <property type="evidence" value="ECO:0007669"/>
    <property type="project" value="InterPro"/>
</dbReference>
<accession>C0GJF0</accession>
<evidence type="ECO:0000256" key="4">
    <source>
        <dbReference type="ARBA" id="ARBA00022500"/>
    </source>
</evidence>
<keyword evidence="10" id="KW-1185">Reference proteome</keyword>
<dbReference type="Pfam" id="PF01052">
    <property type="entry name" value="FliMN_C"/>
    <property type="match status" value="1"/>
</dbReference>
<dbReference type="InterPro" id="IPR036429">
    <property type="entry name" value="SpoA-like_sf"/>
</dbReference>
<dbReference type="GO" id="GO:0016787">
    <property type="term" value="F:hydrolase activity"/>
    <property type="evidence" value="ECO:0007669"/>
    <property type="project" value="InterPro"/>
</dbReference>
<dbReference type="SUPFAM" id="SSF101801">
    <property type="entry name" value="Surface presentation of antigens (SPOA)"/>
    <property type="match status" value="1"/>
</dbReference>
<keyword evidence="4" id="KW-0145">Chemotaxis</keyword>
<evidence type="ECO:0000259" key="8">
    <source>
        <dbReference type="Pfam" id="PF04509"/>
    </source>
</evidence>
<keyword evidence="3" id="KW-1003">Cell membrane</keyword>
<dbReference type="GO" id="GO:0009425">
    <property type="term" value="C:bacterial-type flagellum basal body"/>
    <property type="evidence" value="ECO:0007669"/>
    <property type="project" value="InterPro"/>
</dbReference>
<dbReference type="AlphaFoldDB" id="C0GJF0"/>
<reference evidence="9 10" key="1">
    <citation type="submission" date="2009-02" db="EMBL/GenBank/DDBJ databases">
        <title>Sequencing of the draft genome and assembly of Dethiobacter alkaliphilus AHT 1.</title>
        <authorList>
            <consortium name="US DOE Joint Genome Institute (JGI-PGF)"/>
            <person name="Lucas S."/>
            <person name="Copeland A."/>
            <person name="Lapidus A."/>
            <person name="Glavina del Rio T."/>
            <person name="Dalin E."/>
            <person name="Tice H."/>
            <person name="Bruce D."/>
            <person name="Goodwin L."/>
            <person name="Pitluck S."/>
            <person name="Larimer F."/>
            <person name="Land M.L."/>
            <person name="Hauser L."/>
            <person name="Muyzer G."/>
        </authorList>
    </citation>
    <scope>NUCLEOTIDE SEQUENCE [LARGE SCALE GENOMIC DNA]</scope>
    <source>
        <strain evidence="9 10">AHT 1</strain>
    </source>
</reference>
<feature type="domain" description="CheC-like protein" evidence="8">
    <location>
        <begin position="318"/>
        <end position="353"/>
    </location>
</feature>
<feature type="domain" description="CheC-like protein" evidence="8">
    <location>
        <begin position="8"/>
        <end position="44"/>
    </location>
</feature>
<dbReference type="eggNOG" id="COG1886">
    <property type="taxonomic scope" value="Bacteria"/>
</dbReference>
<evidence type="ECO:0000259" key="7">
    <source>
        <dbReference type="Pfam" id="PF01052"/>
    </source>
</evidence>
<dbReference type="NCBIfam" id="NF005995">
    <property type="entry name" value="PRK08119.1"/>
    <property type="match status" value="1"/>
</dbReference>
<evidence type="ECO:0000313" key="10">
    <source>
        <dbReference type="Proteomes" id="UP000006443"/>
    </source>
</evidence>
<protein>
    <submittedName>
        <fullName evidence="9">CheC, inhibitor of MCP methylation / FliN fusion protein</fullName>
    </submittedName>
</protein>
<comment type="caution">
    <text evidence="9">The sequence shown here is derived from an EMBL/GenBank/DDBJ whole genome shotgun (WGS) entry which is preliminary data.</text>
</comment>
<dbReference type="CDD" id="cd17907">
    <property type="entry name" value="FliY_FliN-Y"/>
    <property type="match status" value="2"/>
</dbReference>
<dbReference type="Gene3D" id="2.30.330.10">
    <property type="entry name" value="SpoA-like"/>
    <property type="match status" value="1"/>
</dbReference>
<gene>
    <name evidence="9" type="ORF">DealDRAFT_2609</name>
</gene>
<evidence type="ECO:0000256" key="6">
    <source>
        <dbReference type="ARBA" id="ARBA00023136"/>
    </source>
</evidence>
<feature type="domain" description="Flagellar motor switch protein FliN-like C-terminal" evidence="7">
    <location>
        <begin position="465"/>
        <end position="535"/>
    </location>
</feature>
<dbReference type="eggNOG" id="COG1776">
    <property type="taxonomic scope" value="Bacteria"/>
</dbReference>
<evidence type="ECO:0000256" key="1">
    <source>
        <dbReference type="ARBA" id="ARBA00004413"/>
    </source>
</evidence>
<evidence type="ECO:0000256" key="2">
    <source>
        <dbReference type="ARBA" id="ARBA00009226"/>
    </source>
</evidence>
<dbReference type="OrthoDB" id="9773459at2"/>
<dbReference type="InterPro" id="IPR007597">
    <property type="entry name" value="CheC"/>
</dbReference>
<dbReference type="Gene3D" id="3.40.1550.10">
    <property type="entry name" value="CheC-like"/>
    <property type="match status" value="2"/>
</dbReference>
<feature type="domain" description="CheC-like protein" evidence="8">
    <location>
        <begin position="222"/>
        <end position="256"/>
    </location>
</feature>
<comment type="similarity">
    <text evidence="2">Belongs to the FliN/MopA/SpaO family.</text>
</comment>
<dbReference type="RefSeq" id="WP_008518186.1">
    <property type="nucleotide sequence ID" value="NZ_ACJM01000016.1"/>
</dbReference>
<dbReference type="Pfam" id="PF04509">
    <property type="entry name" value="CheC"/>
    <property type="match status" value="4"/>
</dbReference>
<dbReference type="PANTHER" id="PTHR43484:SF1">
    <property type="entry name" value="FLAGELLAR MOTOR SWITCH PROTEIN FLIN"/>
    <property type="match status" value="1"/>
</dbReference>
<dbReference type="GO" id="GO:0005886">
    <property type="term" value="C:plasma membrane"/>
    <property type="evidence" value="ECO:0007669"/>
    <property type="project" value="UniProtKB-SubCell"/>
</dbReference>
<dbReference type="InterPro" id="IPR001543">
    <property type="entry name" value="FliN-like_C"/>
</dbReference>